<feature type="region of interest" description="Disordered" evidence="3">
    <location>
        <begin position="184"/>
        <end position="249"/>
    </location>
</feature>
<dbReference type="EMBL" id="VFJC01000030">
    <property type="protein sequence ID" value="KAB5517947.1"/>
    <property type="molecule type" value="Genomic_DNA"/>
</dbReference>
<evidence type="ECO:0000256" key="1">
    <source>
        <dbReference type="ARBA" id="ARBA00022723"/>
    </source>
</evidence>
<dbReference type="InterPro" id="IPR013787">
    <property type="entry name" value="S100_Ca-bd_sub"/>
</dbReference>
<dbReference type="PANTHER" id="PTHR11639:SF115">
    <property type="entry name" value="S100 CALCIUM-BINDING PROTEIN U-RELATED"/>
    <property type="match status" value="1"/>
</dbReference>
<accession>A0A5N5JSR5</accession>
<sequence length="249" mass="27670">VFPLKLCQHSPYTRPVQICFLQSFSPVCTPSDLSAREEKKLREEEKNQIAEEIVSSSSSLTSFFPAVREETGREKRRKARLGQSLECRSVLMVRANMEGAIKTVVTVFLKSAKGKENLGGKDFQSLVKNQLNNILTGTENSEAIKNMRQGLDANQDGKVSFQEYMTLIGYLAQSVSQQHCTKETQVASSGPETQAEAPEASKAEPEAEKEAKAVKEEEPAKEKDEAVEVVELVEEEENVEGVIEVEERT</sequence>
<keyword evidence="2" id="KW-0106">Calcium</keyword>
<feature type="non-terminal residue" evidence="5">
    <location>
        <position position="1"/>
    </location>
</feature>
<dbReference type="GO" id="GO:0048471">
    <property type="term" value="C:perinuclear region of cytoplasm"/>
    <property type="evidence" value="ECO:0007669"/>
    <property type="project" value="TreeGrafter"/>
</dbReference>
<dbReference type="AlphaFoldDB" id="A0A5N5JSR5"/>
<dbReference type="PANTHER" id="PTHR11639">
    <property type="entry name" value="S100 CALCIUM-BINDING PROTEIN"/>
    <property type="match status" value="1"/>
</dbReference>
<name>A0A5N5JSR5_PANHP</name>
<dbReference type="InterPro" id="IPR002048">
    <property type="entry name" value="EF_hand_dom"/>
</dbReference>
<dbReference type="GO" id="GO:0005509">
    <property type="term" value="F:calcium ion binding"/>
    <property type="evidence" value="ECO:0007669"/>
    <property type="project" value="InterPro"/>
</dbReference>
<dbReference type="GO" id="GO:0005615">
    <property type="term" value="C:extracellular space"/>
    <property type="evidence" value="ECO:0007669"/>
    <property type="project" value="TreeGrafter"/>
</dbReference>
<dbReference type="SUPFAM" id="SSF47473">
    <property type="entry name" value="EF-hand"/>
    <property type="match status" value="1"/>
</dbReference>
<feature type="domain" description="EF-hand" evidence="4">
    <location>
        <begin position="139"/>
        <end position="174"/>
    </location>
</feature>
<evidence type="ECO:0000313" key="6">
    <source>
        <dbReference type="Proteomes" id="UP000327468"/>
    </source>
</evidence>
<protein>
    <recommendedName>
        <fullName evidence="4">EF-hand domain-containing protein</fullName>
    </recommendedName>
</protein>
<dbReference type="PROSITE" id="PS00018">
    <property type="entry name" value="EF_HAND_1"/>
    <property type="match status" value="1"/>
</dbReference>
<dbReference type="PROSITE" id="PS50222">
    <property type="entry name" value="EF_HAND_2"/>
    <property type="match status" value="1"/>
</dbReference>
<feature type="compositionally biased region" description="Acidic residues" evidence="3">
    <location>
        <begin position="227"/>
        <end position="239"/>
    </location>
</feature>
<evidence type="ECO:0000259" key="4">
    <source>
        <dbReference type="PROSITE" id="PS50222"/>
    </source>
</evidence>
<dbReference type="GO" id="GO:0048306">
    <property type="term" value="F:calcium-dependent protein binding"/>
    <property type="evidence" value="ECO:0007669"/>
    <property type="project" value="TreeGrafter"/>
</dbReference>
<feature type="compositionally biased region" description="Basic and acidic residues" evidence="3">
    <location>
        <begin position="199"/>
        <end position="226"/>
    </location>
</feature>
<dbReference type="SMART" id="SM01394">
    <property type="entry name" value="S_100"/>
    <property type="match status" value="1"/>
</dbReference>
<gene>
    <name evidence="5" type="ORF">PHYPO_G00173420</name>
</gene>
<keyword evidence="1" id="KW-0479">Metal-binding</keyword>
<proteinExistence type="predicted"/>
<dbReference type="Gene3D" id="1.10.238.10">
    <property type="entry name" value="EF-hand"/>
    <property type="match status" value="1"/>
</dbReference>
<dbReference type="InterPro" id="IPR011992">
    <property type="entry name" value="EF-hand-dom_pair"/>
</dbReference>
<evidence type="ECO:0000256" key="3">
    <source>
        <dbReference type="SAM" id="MobiDB-lite"/>
    </source>
</evidence>
<evidence type="ECO:0000256" key="2">
    <source>
        <dbReference type="ARBA" id="ARBA00022837"/>
    </source>
</evidence>
<evidence type="ECO:0000313" key="5">
    <source>
        <dbReference type="EMBL" id="KAB5517947.1"/>
    </source>
</evidence>
<organism evidence="5 6">
    <name type="scientific">Pangasianodon hypophthalmus</name>
    <name type="common">Striped catfish</name>
    <name type="synonym">Helicophagus hypophthalmus</name>
    <dbReference type="NCBI Taxonomy" id="310915"/>
    <lineage>
        <taxon>Eukaryota</taxon>
        <taxon>Metazoa</taxon>
        <taxon>Chordata</taxon>
        <taxon>Craniata</taxon>
        <taxon>Vertebrata</taxon>
        <taxon>Euteleostomi</taxon>
        <taxon>Actinopterygii</taxon>
        <taxon>Neopterygii</taxon>
        <taxon>Teleostei</taxon>
        <taxon>Ostariophysi</taxon>
        <taxon>Siluriformes</taxon>
        <taxon>Pangasiidae</taxon>
        <taxon>Pangasianodon</taxon>
    </lineage>
</organism>
<dbReference type="InterPro" id="IPR018247">
    <property type="entry name" value="EF_Hand_1_Ca_BS"/>
</dbReference>
<comment type="caution">
    <text evidence="5">The sequence shown here is derived from an EMBL/GenBank/DDBJ whole genome shotgun (WGS) entry which is preliminary data.</text>
</comment>
<keyword evidence="6" id="KW-1185">Reference proteome</keyword>
<dbReference type="Proteomes" id="UP000327468">
    <property type="component" value="Chromosome 29"/>
</dbReference>
<reference evidence="5 6" key="1">
    <citation type="submission" date="2019-06" db="EMBL/GenBank/DDBJ databases">
        <title>A chromosome-scale genome assembly of the striped catfish, Pangasianodon hypophthalmus.</title>
        <authorList>
            <person name="Wen M."/>
            <person name="Zahm M."/>
            <person name="Roques C."/>
            <person name="Cabau C."/>
            <person name="Klopp C."/>
            <person name="Donnadieu C."/>
            <person name="Jouanno E."/>
            <person name="Avarre J.-C."/>
            <person name="Campet M."/>
            <person name="Ha T.T.T."/>
            <person name="Dugue R."/>
            <person name="Lampietro C."/>
            <person name="Louis A."/>
            <person name="Herpin A."/>
            <person name="Echchiki A."/>
            <person name="Berthelot C."/>
            <person name="Parey E."/>
            <person name="Roest-Crollius H."/>
            <person name="Braasch I."/>
            <person name="Postlethwait J."/>
            <person name="Bobe J."/>
            <person name="Montfort J."/>
            <person name="Bouchez O."/>
            <person name="Begum T."/>
            <person name="Schartl M."/>
            <person name="Guiguen Y."/>
        </authorList>
    </citation>
    <scope>NUCLEOTIDE SEQUENCE [LARGE SCALE GENOMIC DNA]</scope>
    <source>
        <strain evidence="5 6">Indonesia</strain>
        <tissue evidence="5">Blood</tissue>
    </source>
</reference>